<sequence>MGDVTKLVEVESTATGRSEILIDAQPSQFSDGYSLVLTPSEALRLAHALIARVTDIRTAPLAVPLLAPTLQVAA</sequence>
<comment type="caution">
    <text evidence="1">The sequence shown here is derived from an EMBL/GenBank/DDBJ whole genome shotgun (WGS) entry which is preliminary data.</text>
</comment>
<evidence type="ECO:0000313" key="1">
    <source>
        <dbReference type="EMBL" id="TDN42559.1"/>
    </source>
</evidence>
<protein>
    <submittedName>
        <fullName evidence="1">Uncharacterized protein</fullName>
    </submittedName>
</protein>
<accession>A0A4R6DEZ8</accession>
<name>A0A4R6DEZ8_9MICO</name>
<reference evidence="1 2" key="1">
    <citation type="submission" date="2019-03" db="EMBL/GenBank/DDBJ databases">
        <title>Genomic analyses of the natural microbiome of Caenorhabditis elegans.</title>
        <authorList>
            <person name="Samuel B."/>
        </authorList>
    </citation>
    <scope>NUCLEOTIDE SEQUENCE [LARGE SCALE GENOMIC DNA]</scope>
    <source>
        <strain evidence="1 2">JUb65</strain>
    </source>
</reference>
<dbReference type="OrthoDB" id="9923195at2"/>
<dbReference type="RefSeq" id="WP_133520665.1">
    <property type="nucleotide sequence ID" value="NZ_SNVW01000011.1"/>
</dbReference>
<evidence type="ECO:0000313" key="2">
    <source>
        <dbReference type="Proteomes" id="UP000295764"/>
    </source>
</evidence>
<dbReference type="AlphaFoldDB" id="A0A4R6DEZ8"/>
<organism evidence="1 2">
    <name type="scientific">Curtobacterium flaccumfaciens</name>
    <dbReference type="NCBI Taxonomy" id="2035"/>
    <lineage>
        <taxon>Bacteria</taxon>
        <taxon>Bacillati</taxon>
        <taxon>Actinomycetota</taxon>
        <taxon>Actinomycetes</taxon>
        <taxon>Micrococcales</taxon>
        <taxon>Microbacteriaceae</taxon>
        <taxon>Curtobacterium</taxon>
    </lineage>
</organism>
<gene>
    <name evidence="1" type="ORF">EDF64_11134</name>
</gene>
<dbReference type="EMBL" id="SNVW01000011">
    <property type="protein sequence ID" value="TDN42559.1"/>
    <property type="molecule type" value="Genomic_DNA"/>
</dbReference>
<dbReference type="Proteomes" id="UP000295764">
    <property type="component" value="Unassembled WGS sequence"/>
</dbReference>
<proteinExistence type="predicted"/>